<proteinExistence type="predicted"/>
<name>X0GZX1_FUSOX</name>
<reference evidence="2" key="1">
    <citation type="submission" date="2011-11" db="EMBL/GenBank/DDBJ databases">
        <title>The Genome Sequence of Fusarium oxysporum PHW808.</title>
        <authorList>
            <consortium name="The Broad Institute Genome Sequencing Platform"/>
            <person name="Ma L.-J."/>
            <person name="Gale L.R."/>
            <person name="Schwartz D.C."/>
            <person name="Zhou S."/>
            <person name="Corby-Kistler H."/>
            <person name="Young S.K."/>
            <person name="Zeng Q."/>
            <person name="Gargeya S."/>
            <person name="Fitzgerald M."/>
            <person name="Haas B."/>
            <person name="Abouelleil A."/>
            <person name="Alvarado L."/>
            <person name="Arachchi H.M."/>
            <person name="Berlin A."/>
            <person name="Brown A."/>
            <person name="Chapman S.B."/>
            <person name="Chen Z."/>
            <person name="Dunbar C."/>
            <person name="Freedman E."/>
            <person name="Gearin G."/>
            <person name="Goldberg J."/>
            <person name="Griggs A."/>
            <person name="Gujja S."/>
            <person name="Heiman D."/>
            <person name="Howarth C."/>
            <person name="Larson L."/>
            <person name="Lui A."/>
            <person name="MacDonald P.J.P."/>
            <person name="Montmayeur A."/>
            <person name="Murphy C."/>
            <person name="Neiman D."/>
            <person name="Pearson M."/>
            <person name="Priest M."/>
            <person name="Roberts A."/>
            <person name="Saif S."/>
            <person name="Shea T."/>
            <person name="Shenoy N."/>
            <person name="Sisk P."/>
            <person name="Stolte C."/>
            <person name="Sykes S."/>
            <person name="Wortman J."/>
            <person name="Nusbaum C."/>
            <person name="Birren B."/>
        </authorList>
    </citation>
    <scope>NUCLEOTIDE SEQUENCE [LARGE SCALE GENOMIC DNA]</scope>
    <source>
        <strain evidence="2">54008</strain>
    </source>
</reference>
<protein>
    <submittedName>
        <fullName evidence="2">Uncharacterized protein</fullName>
    </submittedName>
</protein>
<feature type="region of interest" description="Disordered" evidence="1">
    <location>
        <begin position="1"/>
        <end position="28"/>
    </location>
</feature>
<gene>
    <name evidence="2" type="ORF">FOPG_18362</name>
</gene>
<evidence type="ECO:0000256" key="1">
    <source>
        <dbReference type="SAM" id="MobiDB-lite"/>
    </source>
</evidence>
<organism evidence="2">
    <name type="scientific">Fusarium oxysporum f. sp. conglutinans race 2 54008</name>
    <dbReference type="NCBI Taxonomy" id="1089457"/>
    <lineage>
        <taxon>Eukaryota</taxon>
        <taxon>Fungi</taxon>
        <taxon>Dikarya</taxon>
        <taxon>Ascomycota</taxon>
        <taxon>Pezizomycotina</taxon>
        <taxon>Sordariomycetes</taxon>
        <taxon>Hypocreomycetidae</taxon>
        <taxon>Hypocreales</taxon>
        <taxon>Nectriaceae</taxon>
        <taxon>Fusarium</taxon>
        <taxon>Fusarium oxysporum species complex</taxon>
    </lineage>
</organism>
<dbReference type="Proteomes" id="UP000030676">
    <property type="component" value="Unassembled WGS sequence"/>
</dbReference>
<dbReference type="AlphaFoldDB" id="X0GZX1"/>
<feature type="compositionally biased region" description="Basic and acidic residues" evidence="1">
    <location>
        <begin position="1"/>
        <end position="13"/>
    </location>
</feature>
<sequence>MERQRPKDHDNLDGQKSLGQDKNTTRYDIRVVPSCRNNFKARRKSRSSYFYQRN</sequence>
<dbReference type="EMBL" id="KK033650">
    <property type="protein sequence ID" value="EXL65410.1"/>
    <property type="molecule type" value="Genomic_DNA"/>
</dbReference>
<evidence type="ECO:0000313" key="2">
    <source>
        <dbReference type="EMBL" id="EXL65410.1"/>
    </source>
</evidence>
<accession>X0GZX1</accession>
<dbReference type="HOGENOM" id="CLU_3050411_0_0_1"/>
<reference evidence="2" key="2">
    <citation type="submission" date="2014-03" db="EMBL/GenBank/DDBJ databases">
        <title>The Genome Annotation of Fusarium oxysporum PHW808.</title>
        <authorList>
            <consortium name="The Broad Institute Genomics Platform"/>
            <person name="Ma L.-J."/>
            <person name="Corby-Kistler H."/>
            <person name="Broz K."/>
            <person name="Gale L.R."/>
            <person name="Jonkers W."/>
            <person name="O'Donnell K."/>
            <person name="Ploetz R."/>
            <person name="Steinberg C."/>
            <person name="Schwartz D.C."/>
            <person name="VanEtten H."/>
            <person name="Zhou S."/>
            <person name="Young S.K."/>
            <person name="Zeng Q."/>
            <person name="Gargeya S."/>
            <person name="Fitzgerald M."/>
            <person name="Abouelleil A."/>
            <person name="Alvarado L."/>
            <person name="Chapman S.B."/>
            <person name="Gainer-Dewar J."/>
            <person name="Goldberg J."/>
            <person name="Griggs A."/>
            <person name="Gujja S."/>
            <person name="Hansen M."/>
            <person name="Howarth C."/>
            <person name="Imamovic A."/>
            <person name="Ireland A."/>
            <person name="Larimer J."/>
            <person name="McCowan C."/>
            <person name="Murphy C."/>
            <person name="Pearson M."/>
            <person name="Poon T.W."/>
            <person name="Priest M."/>
            <person name="Roberts A."/>
            <person name="Saif S."/>
            <person name="Shea T."/>
            <person name="Sykes S."/>
            <person name="Wortman J."/>
            <person name="Nusbaum C."/>
            <person name="Birren B."/>
        </authorList>
    </citation>
    <scope>NUCLEOTIDE SEQUENCE</scope>
    <source>
        <strain evidence="2">54008</strain>
    </source>
</reference>